<dbReference type="AlphaFoldDB" id="A0A3A5MU18"/>
<feature type="compositionally biased region" description="Gly residues" evidence="1">
    <location>
        <begin position="41"/>
        <end position="50"/>
    </location>
</feature>
<name>A0A3A5MU18_9MICO</name>
<gene>
    <name evidence="2" type="ORF">D6T64_02100</name>
</gene>
<dbReference type="EMBL" id="QZVS01000049">
    <property type="protein sequence ID" value="RJT91309.1"/>
    <property type="molecule type" value="Genomic_DNA"/>
</dbReference>
<evidence type="ECO:0000313" key="3">
    <source>
        <dbReference type="Proteomes" id="UP000272015"/>
    </source>
</evidence>
<protein>
    <submittedName>
        <fullName evidence="2">Uncharacterized protein</fullName>
    </submittedName>
</protein>
<evidence type="ECO:0000256" key="1">
    <source>
        <dbReference type="SAM" id="MobiDB-lite"/>
    </source>
</evidence>
<keyword evidence="3" id="KW-1185">Reference proteome</keyword>
<evidence type="ECO:0000313" key="2">
    <source>
        <dbReference type="EMBL" id="RJT91309.1"/>
    </source>
</evidence>
<organism evidence="2 3">
    <name type="scientific">Cryobacterium melibiosiphilum</name>
    <dbReference type="NCBI Taxonomy" id="995039"/>
    <lineage>
        <taxon>Bacteria</taxon>
        <taxon>Bacillati</taxon>
        <taxon>Actinomycetota</taxon>
        <taxon>Actinomycetes</taxon>
        <taxon>Micrococcales</taxon>
        <taxon>Microbacteriaceae</taxon>
        <taxon>Cryobacterium</taxon>
    </lineage>
</organism>
<reference evidence="2 3" key="1">
    <citation type="submission" date="2018-09" db="EMBL/GenBank/DDBJ databases">
        <title>Novel species of Cryobacterium.</title>
        <authorList>
            <person name="Liu Q."/>
            <person name="Xin Y.-H."/>
        </authorList>
    </citation>
    <scope>NUCLEOTIDE SEQUENCE [LARGE SCALE GENOMIC DNA]</scope>
    <source>
        <strain evidence="2 3">Hh39</strain>
    </source>
</reference>
<accession>A0A3A5MU18</accession>
<feature type="region of interest" description="Disordered" evidence="1">
    <location>
        <begin position="25"/>
        <end position="56"/>
    </location>
</feature>
<comment type="caution">
    <text evidence="2">The sequence shown here is derived from an EMBL/GenBank/DDBJ whole genome shotgun (WGS) entry which is preliminary data.</text>
</comment>
<sequence length="120" mass="12306">MRVIEVGSETIYSVRDRAVNVAPAPAAPTAAKSPPQPCGRRGAGGAGSGRGLVRTDLNGSDLQMDAWHPLMGTDYPVVLVWSEAVVTPKTPASAILLAAPPDTLTSATNPCHGLPHSGEV</sequence>
<proteinExistence type="predicted"/>
<dbReference type="Proteomes" id="UP000272015">
    <property type="component" value="Unassembled WGS sequence"/>
</dbReference>